<evidence type="ECO:0000256" key="6">
    <source>
        <dbReference type="SAM" id="Phobius"/>
    </source>
</evidence>
<keyword evidence="4 6" id="KW-1133">Transmembrane helix</keyword>
<evidence type="ECO:0000256" key="3">
    <source>
        <dbReference type="ARBA" id="ARBA00022692"/>
    </source>
</evidence>
<feature type="transmembrane region" description="Helical" evidence="6">
    <location>
        <begin position="699"/>
        <end position="718"/>
    </location>
</feature>
<dbReference type="Gene3D" id="1.20.1640.10">
    <property type="entry name" value="Multidrug efflux transporter AcrB transmembrane domain"/>
    <property type="match status" value="2"/>
</dbReference>
<evidence type="ECO:0000313" key="9">
    <source>
        <dbReference type="Proteomes" id="UP001500194"/>
    </source>
</evidence>
<dbReference type="SUPFAM" id="SSF82866">
    <property type="entry name" value="Multidrug efflux transporter AcrB transmembrane domain"/>
    <property type="match status" value="2"/>
</dbReference>
<evidence type="ECO:0000259" key="7">
    <source>
        <dbReference type="PROSITE" id="PS50156"/>
    </source>
</evidence>
<feature type="transmembrane region" description="Helical" evidence="6">
    <location>
        <begin position="378"/>
        <end position="400"/>
    </location>
</feature>
<dbReference type="GeneID" id="68573255"/>
<proteinExistence type="predicted"/>
<dbReference type="InterPro" id="IPR004869">
    <property type="entry name" value="MMPL_dom"/>
</dbReference>
<feature type="transmembrane region" description="Helical" evidence="6">
    <location>
        <begin position="673"/>
        <end position="693"/>
    </location>
</feature>
<dbReference type="PANTHER" id="PTHR33406">
    <property type="entry name" value="MEMBRANE PROTEIN MJ1562-RELATED"/>
    <property type="match status" value="1"/>
</dbReference>
<keyword evidence="5 6" id="KW-0472">Membrane</keyword>
<dbReference type="PROSITE" id="PS50156">
    <property type="entry name" value="SSD"/>
    <property type="match status" value="2"/>
</dbReference>
<dbReference type="GO" id="GO:0005886">
    <property type="term" value="C:plasma membrane"/>
    <property type="evidence" value="ECO:0007669"/>
    <property type="project" value="UniProtKB-SubCell"/>
</dbReference>
<feature type="transmembrane region" description="Helical" evidence="6">
    <location>
        <begin position="250"/>
        <end position="269"/>
    </location>
</feature>
<dbReference type="Pfam" id="PF03176">
    <property type="entry name" value="MMPL"/>
    <property type="match status" value="2"/>
</dbReference>
<feature type="transmembrane region" description="Helical" evidence="6">
    <location>
        <begin position="808"/>
        <end position="828"/>
    </location>
</feature>
<evidence type="ECO:0000256" key="1">
    <source>
        <dbReference type="ARBA" id="ARBA00004651"/>
    </source>
</evidence>
<dbReference type="Proteomes" id="UP001500194">
    <property type="component" value="Unassembled WGS sequence"/>
</dbReference>
<keyword evidence="3 6" id="KW-0812">Transmembrane</keyword>
<feature type="transmembrane region" description="Helical" evidence="6">
    <location>
        <begin position="345"/>
        <end position="366"/>
    </location>
</feature>
<feature type="domain" description="SSD" evidence="7">
    <location>
        <begin position="701"/>
        <end position="827"/>
    </location>
</feature>
<evidence type="ECO:0000256" key="5">
    <source>
        <dbReference type="ARBA" id="ARBA00023136"/>
    </source>
</evidence>
<comment type="caution">
    <text evidence="8">The sequence shown here is derived from an EMBL/GenBank/DDBJ whole genome shotgun (WGS) entry which is preliminary data.</text>
</comment>
<feature type="transmembrane region" description="Helical" evidence="6">
    <location>
        <begin position="276"/>
        <end position="297"/>
    </location>
</feature>
<gene>
    <name evidence="8" type="ORF">GCM10009019_20650</name>
</gene>
<feature type="transmembrane region" description="Helical" evidence="6">
    <location>
        <begin position="725"/>
        <end position="747"/>
    </location>
</feature>
<feature type="transmembrane region" description="Helical" evidence="6">
    <location>
        <begin position="303"/>
        <end position="324"/>
    </location>
</feature>
<dbReference type="InterPro" id="IPR050545">
    <property type="entry name" value="Mycobact_MmpL"/>
</dbReference>
<organism evidence="8 9">
    <name type="scientific">Salarchaeum japonicum</name>
    <dbReference type="NCBI Taxonomy" id="555573"/>
    <lineage>
        <taxon>Archaea</taxon>
        <taxon>Methanobacteriati</taxon>
        <taxon>Methanobacteriota</taxon>
        <taxon>Stenosarchaea group</taxon>
        <taxon>Halobacteria</taxon>
        <taxon>Halobacteriales</taxon>
        <taxon>Halobacteriaceae</taxon>
    </lineage>
</organism>
<accession>A0AAV3T2X0</accession>
<sequence>MSPADRFARFVTAHSKVVVAVLLVATLAVGAGAANVDGGLTIAGFTSDSPEADAYDYARENFRTDGENTTAVQVVVRDENALSQESLLASLRFQREARAAASVNQTLRDDRAFVDLASVVATAAIHAEDGANATATPSLDAQIAQLDSMTPGEVEETVARVLDPDASLPGTDPYSLLPTDYTPGATTADARVVYVFQDTAGATGDDLPDAVAAAQLDLKAIAADALPGESFVFGAGIVSEESTQATGESFAIISPVAFLLIIVVLGIAYRDVADVLYGLLGVALTLVWMFGFMGWAGIGLTQILIAVPFLLVGLSIDYALHVVMRYREARDDDPSRSRRKAMRRGLAGVVVAIGAATFTTAVGFLSNAVSPIASIRDFGVVSAAGIAAAFLVFALLLPALKLELDGLLARVGLDRRASPFGRGGLAGRLLGVGATAARRSPRAILAVALVLTVAGGAVVTDIDTSTDQTDFLPRDSPDWMDSLPDAFQPSDYSLVENAEYLQDTFVQDREQSTAILLLRGDVTRAGTLDALAAGRADLRNASSTVTLADGSLAATGPLETIDAVAARNDTVAELVADADTDGDGVPDRNLDAVYDAVYAAAPDDAAAVFSQENGEYRALRVAVSVAGSAEPETVAGDLRGVAAVVESESGVSTIATGQPVVSYVVQQGVLRTLVEGFLITAGVILAFLTVIFWTRYRSLTLGAVVLAPVVAAQAWLFGTMYLAGLAYTTETAIIAAIGIGIGVDYAIHIGERFVDEYDGTNATDALSRTLTGTGGALLASATTTVAGFGVLALALVPSLQRFGFVTSVAIAYAFLASVLVLPSLLTIWTRYTDAAVAE</sequence>
<keyword evidence="2" id="KW-1003">Cell membrane</keyword>
<dbReference type="InterPro" id="IPR000731">
    <property type="entry name" value="SSD"/>
</dbReference>
<comment type="subcellular location">
    <subcellularLocation>
        <location evidence="1">Cell membrane</location>
        <topology evidence="1">Multi-pass membrane protein</topology>
    </subcellularLocation>
</comment>
<evidence type="ECO:0000256" key="2">
    <source>
        <dbReference type="ARBA" id="ARBA00022475"/>
    </source>
</evidence>
<feature type="domain" description="SSD" evidence="7">
    <location>
        <begin position="276"/>
        <end position="403"/>
    </location>
</feature>
<feature type="transmembrane region" description="Helical" evidence="6">
    <location>
        <begin position="776"/>
        <end position="796"/>
    </location>
</feature>
<dbReference type="EMBL" id="BAAADU010000002">
    <property type="protein sequence ID" value="GAA0656542.1"/>
    <property type="molecule type" value="Genomic_DNA"/>
</dbReference>
<protein>
    <recommendedName>
        <fullName evidence="7">SSD domain-containing protein</fullName>
    </recommendedName>
</protein>
<evidence type="ECO:0000256" key="4">
    <source>
        <dbReference type="ARBA" id="ARBA00022989"/>
    </source>
</evidence>
<keyword evidence="9" id="KW-1185">Reference proteome</keyword>
<reference evidence="8 9" key="1">
    <citation type="journal article" date="2019" name="Int. J. Syst. Evol. Microbiol.">
        <title>The Global Catalogue of Microorganisms (GCM) 10K type strain sequencing project: providing services to taxonomists for standard genome sequencing and annotation.</title>
        <authorList>
            <consortium name="The Broad Institute Genomics Platform"/>
            <consortium name="The Broad Institute Genome Sequencing Center for Infectious Disease"/>
            <person name="Wu L."/>
            <person name="Ma J."/>
        </authorList>
    </citation>
    <scope>NUCLEOTIDE SEQUENCE [LARGE SCALE GENOMIC DNA]</scope>
    <source>
        <strain evidence="8 9">JCM 16327</strain>
    </source>
</reference>
<name>A0AAV3T2X0_9EURY</name>
<dbReference type="AlphaFoldDB" id="A0AAV3T2X0"/>
<dbReference type="RefSeq" id="WP_227259878.1">
    <property type="nucleotide sequence ID" value="NZ_BAAADU010000002.1"/>
</dbReference>
<evidence type="ECO:0000313" key="8">
    <source>
        <dbReference type="EMBL" id="GAA0656542.1"/>
    </source>
</evidence>
<dbReference type="PANTHER" id="PTHR33406:SF13">
    <property type="entry name" value="MEMBRANE PROTEIN YDFJ"/>
    <property type="match status" value="1"/>
</dbReference>